<evidence type="ECO:0000313" key="9">
    <source>
        <dbReference type="EMBL" id="KAK7232730.1"/>
    </source>
</evidence>
<protein>
    <recommendedName>
        <fullName evidence="7">Vacuolar protein 8</fullName>
    </recommendedName>
</protein>
<evidence type="ECO:0000256" key="2">
    <source>
        <dbReference type="ARBA" id="ARBA00005462"/>
    </source>
</evidence>
<comment type="subcellular location">
    <subcellularLocation>
        <location evidence="1">Vacuole membrane</location>
        <topology evidence="1">Lipid-anchor</topology>
    </subcellularLocation>
</comment>
<evidence type="ECO:0000256" key="8">
    <source>
        <dbReference type="PROSITE-ProRule" id="PRU00259"/>
    </source>
</evidence>
<evidence type="ECO:0000256" key="3">
    <source>
        <dbReference type="ARBA" id="ARBA00022554"/>
    </source>
</evidence>
<evidence type="ECO:0000256" key="4">
    <source>
        <dbReference type="ARBA" id="ARBA00022737"/>
    </source>
</evidence>
<dbReference type="InterPro" id="IPR000225">
    <property type="entry name" value="Armadillo"/>
</dbReference>
<keyword evidence="6" id="KW-0449">Lipoprotein</keyword>
<dbReference type="PANTHER" id="PTHR47249">
    <property type="entry name" value="VACUOLAR PROTEIN 8"/>
    <property type="match status" value="1"/>
</dbReference>
<dbReference type="InterPro" id="IPR011989">
    <property type="entry name" value="ARM-like"/>
</dbReference>
<dbReference type="Gene3D" id="1.25.10.10">
    <property type="entry name" value="Leucine-rich Repeat Variant"/>
    <property type="match status" value="2"/>
</dbReference>
<keyword evidence="4" id="KW-0677">Repeat</keyword>
<name>A0ABR1FKW2_AURAN</name>
<comment type="caution">
    <text evidence="9">The sequence shown here is derived from an EMBL/GenBank/DDBJ whole genome shotgun (WGS) entry which is preliminary data.</text>
</comment>
<dbReference type="Proteomes" id="UP001363151">
    <property type="component" value="Unassembled WGS sequence"/>
</dbReference>
<evidence type="ECO:0000256" key="5">
    <source>
        <dbReference type="ARBA" id="ARBA00023136"/>
    </source>
</evidence>
<dbReference type="InterPro" id="IPR016024">
    <property type="entry name" value="ARM-type_fold"/>
</dbReference>
<reference evidence="9 10" key="1">
    <citation type="submission" date="2024-03" db="EMBL/GenBank/DDBJ databases">
        <title>Aureococcus anophagefferens CCMP1851 and Kratosvirus quantuckense: Draft genome of a second virus-susceptible host strain in the model system.</title>
        <authorList>
            <person name="Chase E."/>
            <person name="Truchon A.R."/>
            <person name="Schepens W."/>
            <person name="Wilhelm S.W."/>
        </authorList>
    </citation>
    <scope>NUCLEOTIDE SEQUENCE [LARGE SCALE GENOMIC DNA]</scope>
    <source>
        <strain evidence="9 10">CCMP1851</strain>
    </source>
</reference>
<proteinExistence type="inferred from homology"/>
<dbReference type="PROSITE" id="PS50176">
    <property type="entry name" value="ARM_REPEAT"/>
    <property type="match status" value="2"/>
</dbReference>
<dbReference type="EMBL" id="JBBJCI010000366">
    <property type="protein sequence ID" value="KAK7232730.1"/>
    <property type="molecule type" value="Genomic_DNA"/>
</dbReference>
<evidence type="ECO:0000256" key="7">
    <source>
        <dbReference type="ARBA" id="ARBA00026209"/>
    </source>
</evidence>
<accession>A0ABR1FKW2</accession>
<keyword evidence="3" id="KW-0926">Vacuole</keyword>
<dbReference type="PANTHER" id="PTHR47249:SF1">
    <property type="entry name" value="VACUOLAR PROTEIN 8"/>
    <property type="match status" value="1"/>
</dbReference>
<keyword evidence="10" id="KW-1185">Reference proteome</keyword>
<dbReference type="InterPro" id="IPR045156">
    <property type="entry name" value="Vac8"/>
</dbReference>
<comment type="similarity">
    <text evidence="2">Belongs to the beta-catenin family.</text>
</comment>
<keyword evidence="5" id="KW-0472">Membrane</keyword>
<dbReference type="SUPFAM" id="SSF48371">
    <property type="entry name" value="ARM repeat"/>
    <property type="match status" value="1"/>
</dbReference>
<evidence type="ECO:0000256" key="6">
    <source>
        <dbReference type="ARBA" id="ARBA00023288"/>
    </source>
</evidence>
<sequence length="235" mass="24470">MAEIEGLVRALREGDDDAKAAAAAALSELVRDCDAGTRGKRVRIREAGGIPPLVQLVRDGSAEAKTQAAAALANLTLTYTEATNRRLVGAAGATSPLIDLLRDGSAEAKLWAASALRNLACENDNKMLITEAGGVPLFVQLLRDGCAKGKLKASAALSSLALNNDAGAVAVAVAVGLEALVELARHGRVIVNEGWLVWSADVPAKRKAALVVAALLDRDGRRLPREIKALIGPYL</sequence>
<organism evidence="9 10">
    <name type="scientific">Aureococcus anophagefferens</name>
    <name type="common">Harmful bloom alga</name>
    <dbReference type="NCBI Taxonomy" id="44056"/>
    <lineage>
        <taxon>Eukaryota</taxon>
        <taxon>Sar</taxon>
        <taxon>Stramenopiles</taxon>
        <taxon>Ochrophyta</taxon>
        <taxon>Pelagophyceae</taxon>
        <taxon>Pelagomonadales</taxon>
        <taxon>Pelagomonadaceae</taxon>
        <taxon>Aureococcus</taxon>
    </lineage>
</organism>
<evidence type="ECO:0000256" key="1">
    <source>
        <dbReference type="ARBA" id="ARBA00004592"/>
    </source>
</evidence>
<feature type="repeat" description="ARM" evidence="8">
    <location>
        <begin position="48"/>
        <end position="76"/>
    </location>
</feature>
<feature type="repeat" description="ARM" evidence="8">
    <location>
        <begin position="92"/>
        <end position="134"/>
    </location>
</feature>
<dbReference type="SMART" id="SM00185">
    <property type="entry name" value="ARM"/>
    <property type="match status" value="3"/>
</dbReference>
<gene>
    <name evidence="9" type="ORF">SO694_00037129</name>
</gene>
<dbReference type="Pfam" id="PF00514">
    <property type="entry name" value="Arm"/>
    <property type="match status" value="2"/>
</dbReference>
<evidence type="ECO:0000313" key="10">
    <source>
        <dbReference type="Proteomes" id="UP001363151"/>
    </source>
</evidence>